<organism evidence="1 2">
    <name type="scientific">Candidatus Tidjanibacter faecipullorum</name>
    <dbReference type="NCBI Taxonomy" id="2838766"/>
    <lineage>
        <taxon>Bacteria</taxon>
        <taxon>Pseudomonadati</taxon>
        <taxon>Bacteroidota</taxon>
        <taxon>Bacteroidia</taxon>
        <taxon>Bacteroidales</taxon>
        <taxon>Rikenellaceae</taxon>
        <taxon>Tidjanibacter</taxon>
    </lineage>
</organism>
<name>A0A9D2DE56_9BACT</name>
<dbReference type="InterPro" id="IPR019734">
    <property type="entry name" value="TPR_rpt"/>
</dbReference>
<dbReference type="NCBIfam" id="NF047558">
    <property type="entry name" value="TPR_END_plus"/>
    <property type="match status" value="1"/>
</dbReference>
<protein>
    <recommendedName>
        <fullName evidence="3">Tetratricopeptide repeat protein</fullName>
    </recommendedName>
</protein>
<evidence type="ECO:0000313" key="1">
    <source>
        <dbReference type="EMBL" id="HIZ15411.1"/>
    </source>
</evidence>
<reference evidence="1" key="2">
    <citation type="submission" date="2021-04" db="EMBL/GenBank/DDBJ databases">
        <authorList>
            <person name="Gilroy R."/>
        </authorList>
    </citation>
    <scope>NUCLEOTIDE SEQUENCE</scope>
    <source>
        <strain evidence="1">ChiHjej11B10-19426</strain>
    </source>
</reference>
<dbReference type="EMBL" id="DXCC01000017">
    <property type="protein sequence ID" value="HIZ15411.1"/>
    <property type="molecule type" value="Genomic_DNA"/>
</dbReference>
<gene>
    <name evidence="1" type="ORF">H9816_05830</name>
</gene>
<accession>A0A9D2DE56</accession>
<dbReference type="PROSITE" id="PS51257">
    <property type="entry name" value="PROKAR_LIPOPROTEIN"/>
    <property type="match status" value="1"/>
</dbReference>
<dbReference type="SUPFAM" id="SSF48452">
    <property type="entry name" value="TPR-like"/>
    <property type="match status" value="1"/>
</dbReference>
<dbReference type="SMART" id="SM00028">
    <property type="entry name" value="TPR"/>
    <property type="match status" value="2"/>
</dbReference>
<evidence type="ECO:0008006" key="3">
    <source>
        <dbReference type="Google" id="ProtNLM"/>
    </source>
</evidence>
<dbReference type="Proteomes" id="UP000824014">
    <property type="component" value="Unassembled WGS sequence"/>
</dbReference>
<sequence>MRRFAYVGLVLTSMMILLAGCNPYNRMQKNVSKIEATANPEVLTLKGSTVEADITYTFPPKYFYEEMILKVTPVLVFEDGEIAGTPKYFQGEDVRDNYTPVSWKEGGVFTQKVVFPYDERADLSTLVLVVEGRTADQCRRDKFKSFGEFGEVAVANGISTVQSLADMPYMVLMDHNFKRVRTITSEADLHYLINSATVRKNQLTQEQIKLFEDFVRENTSAEDVTMGTVYAKGYASPDGPEKFNQTLSAKRSQTGEKAMQKALKGVDVQYDAAAYGEDWEGFRELVEASDIQDKDLILQVLSMYESSARREQEIRNLSAVYTELKQNILPQLRRTQFVASADVVGLSDEEILAAVKANDTSLRLDEMLYGATLVKCPAEKVAIYKMAAKQYNDVAAYNNLAVALVWDGQIDAAKEAIDQAARLNANPTVTNNLAAIAIAQGDLATAKKYLAGLNSEEATMNKGLVALKEGDYVAATRDLKGYNLAVVEVLNGNYANAKAALGNDKCADADYLRAIIAVREGDCQGALNYLSAAIDQKPELAEAAANNIEFAPLFENPEFLALM</sequence>
<proteinExistence type="predicted"/>
<reference evidence="1" key="1">
    <citation type="journal article" date="2021" name="PeerJ">
        <title>Extensive microbial diversity within the chicken gut microbiome revealed by metagenomics and culture.</title>
        <authorList>
            <person name="Gilroy R."/>
            <person name="Ravi A."/>
            <person name="Getino M."/>
            <person name="Pursley I."/>
            <person name="Horton D.L."/>
            <person name="Alikhan N.F."/>
            <person name="Baker D."/>
            <person name="Gharbi K."/>
            <person name="Hall N."/>
            <person name="Watson M."/>
            <person name="Adriaenssens E.M."/>
            <person name="Foster-Nyarko E."/>
            <person name="Jarju S."/>
            <person name="Secka A."/>
            <person name="Antonio M."/>
            <person name="Oren A."/>
            <person name="Chaudhuri R.R."/>
            <person name="La Ragione R."/>
            <person name="Hildebrand F."/>
            <person name="Pallen M.J."/>
        </authorList>
    </citation>
    <scope>NUCLEOTIDE SEQUENCE</scope>
    <source>
        <strain evidence="1">ChiHjej11B10-19426</strain>
    </source>
</reference>
<dbReference type="InterPro" id="IPR011990">
    <property type="entry name" value="TPR-like_helical_dom_sf"/>
</dbReference>
<evidence type="ECO:0000313" key="2">
    <source>
        <dbReference type="Proteomes" id="UP000824014"/>
    </source>
</evidence>
<dbReference type="Gene3D" id="1.25.40.10">
    <property type="entry name" value="Tetratricopeptide repeat domain"/>
    <property type="match status" value="1"/>
</dbReference>
<comment type="caution">
    <text evidence="1">The sequence shown here is derived from an EMBL/GenBank/DDBJ whole genome shotgun (WGS) entry which is preliminary data.</text>
</comment>
<dbReference type="AlphaFoldDB" id="A0A9D2DE56"/>